<comment type="caution">
    <text evidence="2">The sequence shown here is derived from an EMBL/GenBank/DDBJ whole genome shotgun (WGS) entry which is preliminary data.</text>
</comment>
<dbReference type="STRING" id="1000565.METUNv1_01020"/>
<name>F5R9U8_METUF</name>
<evidence type="ECO:0000313" key="3">
    <source>
        <dbReference type="Proteomes" id="UP000005019"/>
    </source>
</evidence>
<sequence length="60" mass="6796">MYFFPHNGYPPRCDKQYGRSGLVGRNPDVLSALTDQPRLTKQAGEKDRPGTITLSCQRRT</sequence>
<dbReference type="Proteomes" id="UP000005019">
    <property type="component" value="Unassembled WGS sequence"/>
</dbReference>
<dbReference type="AlphaFoldDB" id="F5R9U8"/>
<dbReference type="EMBL" id="AFHG01000032">
    <property type="protein sequence ID" value="EGK72678.1"/>
    <property type="molecule type" value="Genomic_DNA"/>
</dbReference>
<feature type="region of interest" description="Disordered" evidence="1">
    <location>
        <begin position="34"/>
        <end position="60"/>
    </location>
</feature>
<evidence type="ECO:0000313" key="2">
    <source>
        <dbReference type="EMBL" id="EGK72678.1"/>
    </source>
</evidence>
<gene>
    <name evidence="2" type="ORF">METUNv1_01020</name>
</gene>
<keyword evidence="3" id="KW-1185">Reference proteome</keyword>
<protein>
    <submittedName>
        <fullName evidence="2">Uncharacterized protein</fullName>
    </submittedName>
</protein>
<accession>F5R9U8</accession>
<proteinExistence type="predicted"/>
<evidence type="ECO:0000256" key="1">
    <source>
        <dbReference type="SAM" id="MobiDB-lite"/>
    </source>
</evidence>
<organism evidence="2 3">
    <name type="scientific">Methyloversatilis universalis (strain ATCC BAA-1314 / DSM 25237 / JCM 13912 / CCUG 52030 / FAM5)</name>
    <dbReference type="NCBI Taxonomy" id="1000565"/>
    <lineage>
        <taxon>Bacteria</taxon>
        <taxon>Pseudomonadati</taxon>
        <taxon>Pseudomonadota</taxon>
        <taxon>Betaproteobacteria</taxon>
        <taxon>Nitrosomonadales</taxon>
        <taxon>Sterolibacteriaceae</taxon>
        <taxon>Methyloversatilis</taxon>
    </lineage>
</organism>
<reference evidence="2 3" key="1">
    <citation type="journal article" date="2011" name="J. Bacteriol.">
        <title>Genome sequence of Methyloversatilis universalis FAM5T, a methylotrophic representative of the order Rhodocyclales.</title>
        <authorList>
            <person name="Kittichotirat W."/>
            <person name="Good N.M."/>
            <person name="Hall R."/>
            <person name="Bringel F."/>
            <person name="Lajus A."/>
            <person name="Medigue C."/>
            <person name="Smalley N.E."/>
            <person name="Beck D."/>
            <person name="Bumgarner R."/>
            <person name="Vuilleumier S."/>
            <person name="Kalyuzhnaya M.G."/>
        </authorList>
    </citation>
    <scope>NUCLEOTIDE SEQUENCE [LARGE SCALE GENOMIC DNA]</scope>
    <source>
        <strain evidence="3">ATCC BAA-1314 / JCM 13912 / FAM5</strain>
    </source>
</reference>